<comment type="similarity">
    <text evidence="1">Belongs to the AIM32 family.</text>
</comment>
<organism evidence="3 4">
    <name type="scientific">Nakaseomyces bracarensis</name>
    <dbReference type="NCBI Taxonomy" id="273131"/>
    <lineage>
        <taxon>Eukaryota</taxon>
        <taxon>Fungi</taxon>
        <taxon>Dikarya</taxon>
        <taxon>Ascomycota</taxon>
        <taxon>Saccharomycotina</taxon>
        <taxon>Saccharomycetes</taxon>
        <taxon>Saccharomycetales</taxon>
        <taxon>Saccharomycetaceae</taxon>
        <taxon>Nakaseomyces</taxon>
    </lineage>
</organism>
<evidence type="ECO:0000256" key="1">
    <source>
        <dbReference type="ARBA" id="ARBA00038208"/>
    </source>
</evidence>
<gene>
    <name evidence="3" type="ORF">RNJ44_02444</name>
</gene>
<evidence type="ECO:0000313" key="3">
    <source>
        <dbReference type="EMBL" id="KAL3228499.1"/>
    </source>
</evidence>
<dbReference type="EMBL" id="JBEVYD010000013">
    <property type="protein sequence ID" value="KAL3228499.1"/>
    <property type="molecule type" value="Genomic_DNA"/>
</dbReference>
<evidence type="ECO:0000256" key="2">
    <source>
        <dbReference type="ARBA" id="ARBA00040895"/>
    </source>
</evidence>
<dbReference type="CDD" id="cd03062">
    <property type="entry name" value="TRX_Fd_Sucrase"/>
    <property type="match status" value="1"/>
</dbReference>
<proteinExistence type="inferred from homology"/>
<accession>A0ABR4NLQ2</accession>
<dbReference type="PANTHER" id="PTHR31902:SF7">
    <property type="entry name" value="ALTERED INHERITANCE OF MITOCHONDRIA PROTEIN 32"/>
    <property type="match status" value="1"/>
</dbReference>
<name>A0ABR4NLQ2_9SACH</name>
<dbReference type="Proteomes" id="UP001623330">
    <property type="component" value="Unassembled WGS sequence"/>
</dbReference>
<dbReference type="InterPro" id="IPR009737">
    <property type="entry name" value="Aim32/Apd1-like"/>
</dbReference>
<comment type="caution">
    <text evidence="3">The sequence shown here is derived from an EMBL/GenBank/DDBJ whole genome shotgun (WGS) entry which is preliminary data.</text>
</comment>
<evidence type="ECO:0000313" key="4">
    <source>
        <dbReference type="Proteomes" id="UP001623330"/>
    </source>
</evidence>
<keyword evidence="4" id="KW-1185">Reference proteome</keyword>
<dbReference type="Pfam" id="PF06999">
    <property type="entry name" value="Suc_Fer-like"/>
    <property type="match status" value="1"/>
</dbReference>
<dbReference type="PANTHER" id="PTHR31902">
    <property type="entry name" value="ACTIN PATCHES DISTAL PROTEIN 1"/>
    <property type="match status" value="1"/>
</dbReference>
<reference evidence="3 4" key="1">
    <citation type="submission" date="2024-05" db="EMBL/GenBank/DDBJ databases">
        <title>Long read based assembly of the Candida bracarensis genome reveals expanded adhesin content.</title>
        <authorList>
            <person name="Marcet-Houben M."/>
            <person name="Ksiezopolska E."/>
            <person name="Gabaldon T."/>
        </authorList>
    </citation>
    <scope>NUCLEOTIDE SEQUENCE [LARGE SCALE GENOMIC DNA]</scope>
    <source>
        <strain evidence="3 4">CBM6</strain>
    </source>
</reference>
<sequence length="312" mass="36002">MVPLLRARPLLYRYFHANYKKKWITPSTETEQAYKCFCEQFNKRIPNDAEPIDANIDIVRAVPEYRKHVLLVSDIDIDLKKPVHVWKDIWESRIEQNHQYPFDIIPKLNFGPGTLFNAISVVSSTENLPKPSEGVYDFIILPEMKLYRIRENDVANFNAYVNSGETRPTPKLSFNDYLSGEVYKKIEQDSKINESKVTDNYDLESLSLENKKWSFVCGHRKRDERCGLIAPEIVEKLSTLNEDMNLAIISHIGGHKYAGNVIFYLPHDTKDNAPHLDALWFGKVYPNNIANIVEELNNGVIIENNFRGGISL</sequence>
<dbReference type="Gene3D" id="3.40.30.10">
    <property type="entry name" value="Glutaredoxin"/>
    <property type="match status" value="1"/>
</dbReference>
<dbReference type="InterPro" id="IPR036249">
    <property type="entry name" value="Thioredoxin-like_sf"/>
</dbReference>
<protein>
    <recommendedName>
        <fullName evidence="2">Altered inheritance of mitochondria protein 32</fullName>
    </recommendedName>
</protein>
<dbReference type="SUPFAM" id="SSF52833">
    <property type="entry name" value="Thioredoxin-like"/>
    <property type="match status" value="1"/>
</dbReference>